<dbReference type="FunFam" id="3.30.70.330:FF:000009">
    <property type="entry name" value="cytoplasmic polyadenylation element-binding protein 2 isoform X1"/>
    <property type="match status" value="1"/>
</dbReference>
<evidence type="ECO:0000313" key="9">
    <source>
        <dbReference type="Ensembl" id="ENSSGRP00000045435.1"/>
    </source>
</evidence>
<comment type="similarity">
    <text evidence="2">Belongs to the RRM CPEB family.</text>
</comment>
<dbReference type="InterPro" id="IPR038446">
    <property type="entry name" value="CEBP_ZZ_sf"/>
</dbReference>
<dbReference type="Pfam" id="PF16367">
    <property type="entry name" value="RRM_7"/>
    <property type="match status" value="1"/>
</dbReference>
<dbReference type="CDD" id="cd12726">
    <property type="entry name" value="RRM2_CPEB2_like"/>
    <property type="match status" value="1"/>
</dbReference>
<evidence type="ECO:0000256" key="1">
    <source>
        <dbReference type="ARBA" id="ARBA00004496"/>
    </source>
</evidence>
<feature type="region of interest" description="Disordered" evidence="7">
    <location>
        <begin position="228"/>
        <end position="257"/>
    </location>
</feature>
<dbReference type="Proteomes" id="UP000472262">
    <property type="component" value="Unassembled WGS sequence"/>
</dbReference>
<sequence length="702" mass="76663">MGDYGFGSLQTANIISSSSSSSSALLGGGAFTPYSSPSPVRPSSSPPVSPLFPSHPRNMQDEPAGLTASQSSASDNDLSRFSAVGHAQTAGDLQHDRNTHQQAEPPQQQPYSSSSTGLDTDAPSSKVKIQMESPSAHHINNGTGGSNMLSAAFPEMQNPGGGSASPTLPGFGTPWSVQTSSPPPHVSNSANAINQIPTTESDNYYPGIPSSINPGFFQSFSANPCPVQGFSSPFPPQINVPPQAPQSRRSPVSPQIPPQQGAFLQQRNNYNHHHQVREPIQSNTTYNQSPWGSHQGSGWSSGGVSWGRDHRRGGGMGVPGSVNQISPMKKPFSSNIIAPPKFPRSAGSLGPKSWIEENMYRTDNNSNTLLPLQDRSRMYDSLNMHSLESSLIDIMRAEQDPLKGRSSLFPIDDGLLDDGHGNQGVLGSPHCYPHQNGERIERFSRKVFVGGLPPDIDEDEITSSFRRFGHLFVDWPHKAESKSYFPPKGYAFLLFQEESSVQALIEACLEEDGKLYLCVSSPTIKDKPVQIRPWNLSDSDFVMDGSQPLDPRKTIFVGGVPRPLRAVELAMIMDRLYGGVCYAGIDTDPELKYPKGAGRVAFSNQQSYIAAISARFVQLQHGDIDKRVEVKPYVLDDQLCDECQGARCGGKFAPFFCANVTCLQYYCEFCWANIHSRAGREFHKPLVKEGADRPRQIHFRWN</sequence>
<dbReference type="SUPFAM" id="SSF54928">
    <property type="entry name" value="RNA-binding domain, RBD"/>
    <property type="match status" value="1"/>
</dbReference>
<keyword evidence="3" id="KW-0963">Cytoplasm</keyword>
<dbReference type="AlphaFoldDB" id="A0A672N579"/>
<keyword evidence="5 6" id="KW-0694">RNA-binding</keyword>
<organism evidence="9 10">
    <name type="scientific">Sinocyclocheilus grahami</name>
    <name type="common">Dianchi golden-line fish</name>
    <name type="synonym">Barbus grahami</name>
    <dbReference type="NCBI Taxonomy" id="75366"/>
    <lineage>
        <taxon>Eukaryota</taxon>
        <taxon>Metazoa</taxon>
        <taxon>Chordata</taxon>
        <taxon>Craniata</taxon>
        <taxon>Vertebrata</taxon>
        <taxon>Euteleostomi</taxon>
        <taxon>Actinopterygii</taxon>
        <taxon>Neopterygii</taxon>
        <taxon>Teleostei</taxon>
        <taxon>Ostariophysi</taxon>
        <taxon>Cypriniformes</taxon>
        <taxon>Cyprinidae</taxon>
        <taxon>Cyprininae</taxon>
        <taxon>Sinocyclocheilus</taxon>
    </lineage>
</organism>
<evidence type="ECO:0000256" key="3">
    <source>
        <dbReference type="ARBA" id="ARBA00022490"/>
    </source>
</evidence>
<dbReference type="SMART" id="SM00360">
    <property type="entry name" value="RRM"/>
    <property type="match status" value="2"/>
</dbReference>
<evidence type="ECO:0000256" key="2">
    <source>
        <dbReference type="ARBA" id="ARBA00010347"/>
    </source>
</evidence>
<evidence type="ECO:0000256" key="7">
    <source>
        <dbReference type="SAM" id="MobiDB-lite"/>
    </source>
</evidence>
<dbReference type="PANTHER" id="PTHR12566">
    <property type="entry name" value="CYTOPLASMIC POLYADENYLATION ELEMENT BINDING PROTEIN CPEB"/>
    <property type="match status" value="1"/>
</dbReference>
<dbReference type="GO" id="GO:0005634">
    <property type="term" value="C:nucleus"/>
    <property type="evidence" value="ECO:0007669"/>
    <property type="project" value="TreeGrafter"/>
</dbReference>
<dbReference type="GO" id="GO:0043022">
    <property type="term" value="F:ribosome binding"/>
    <property type="evidence" value="ECO:0007669"/>
    <property type="project" value="TreeGrafter"/>
</dbReference>
<feature type="compositionally biased region" description="Polar residues" evidence="7">
    <location>
        <begin position="138"/>
        <end position="149"/>
    </location>
</feature>
<dbReference type="CDD" id="cd12724">
    <property type="entry name" value="RRM1_CPEB2_like"/>
    <property type="match status" value="1"/>
</dbReference>
<dbReference type="PROSITE" id="PS50102">
    <property type="entry name" value="RRM"/>
    <property type="match status" value="2"/>
</dbReference>
<keyword evidence="4" id="KW-0677">Repeat</keyword>
<dbReference type="GO" id="GO:0045202">
    <property type="term" value="C:synapse"/>
    <property type="evidence" value="ECO:0007669"/>
    <property type="project" value="TreeGrafter"/>
</dbReference>
<reference evidence="9" key="1">
    <citation type="submission" date="2025-08" db="UniProtKB">
        <authorList>
            <consortium name="Ensembl"/>
        </authorList>
    </citation>
    <scope>IDENTIFICATION</scope>
</reference>
<dbReference type="CDD" id="cd19757">
    <property type="entry name" value="Bbox1"/>
    <property type="match status" value="1"/>
</dbReference>
<dbReference type="InterPro" id="IPR012677">
    <property type="entry name" value="Nucleotide-bd_a/b_plait_sf"/>
</dbReference>
<dbReference type="InterPro" id="IPR000504">
    <property type="entry name" value="RRM_dom"/>
</dbReference>
<evidence type="ECO:0000256" key="4">
    <source>
        <dbReference type="ARBA" id="ARBA00022737"/>
    </source>
</evidence>
<dbReference type="PANTHER" id="PTHR12566:SF8">
    <property type="entry name" value="CYTOPLASMIC POLYADENYLATION ELEMENT-BINDING PROTEIN 2"/>
    <property type="match status" value="1"/>
</dbReference>
<dbReference type="InterPro" id="IPR034819">
    <property type="entry name" value="CPEB"/>
</dbReference>
<comment type="subcellular location">
    <subcellularLocation>
        <location evidence="1">Cytoplasm</location>
    </subcellularLocation>
</comment>
<dbReference type="FunFam" id="4.10.640.40:FF:000001">
    <property type="entry name" value="Cytoplasmic polyadenylation element-binding 2 isoform X2"/>
    <property type="match status" value="1"/>
</dbReference>
<feature type="compositionally biased region" description="Low complexity" evidence="7">
    <location>
        <begin position="33"/>
        <end position="43"/>
    </location>
</feature>
<dbReference type="FunFam" id="3.30.70.330:FF:000008">
    <property type="entry name" value="Cytoplasmic polyadenylation element-binding 2 isoform X2"/>
    <property type="match status" value="1"/>
</dbReference>
<dbReference type="GO" id="GO:2000766">
    <property type="term" value="P:negative regulation of cytoplasmic translation"/>
    <property type="evidence" value="ECO:0007669"/>
    <property type="project" value="TreeGrafter"/>
</dbReference>
<dbReference type="GO" id="GO:0003730">
    <property type="term" value="F:mRNA 3'-UTR binding"/>
    <property type="evidence" value="ECO:0007669"/>
    <property type="project" value="InterPro"/>
</dbReference>
<evidence type="ECO:0000256" key="6">
    <source>
        <dbReference type="PROSITE-ProRule" id="PRU00176"/>
    </source>
</evidence>
<evidence type="ECO:0000313" key="10">
    <source>
        <dbReference type="Proteomes" id="UP000472262"/>
    </source>
</evidence>
<feature type="domain" description="RRM" evidence="8">
    <location>
        <begin position="445"/>
        <end position="532"/>
    </location>
</feature>
<dbReference type="InterPro" id="IPR035979">
    <property type="entry name" value="RBD_domain_sf"/>
</dbReference>
<dbReference type="Gene3D" id="4.10.640.40">
    <property type="entry name" value="Cytoplasmic polyadenylation element-binding protein, ZZ domain"/>
    <property type="match status" value="1"/>
</dbReference>
<dbReference type="Ensembl" id="ENSSGRT00000048611.1">
    <property type="protein sequence ID" value="ENSSGRP00000045435.1"/>
    <property type="gene ID" value="ENSSGRG00000023999.1"/>
</dbReference>
<feature type="compositionally biased region" description="Polar residues" evidence="7">
    <location>
        <begin position="175"/>
        <end position="191"/>
    </location>
</feature>
<gene>
    <name evidence="9" type="primary">cpeb2</name>
</gene>
<feature type="compositionally biased region" description="Pro residues" evidence="7">
    <location>
        <begin position="233"/>
        <end position="244"/>
    </location>
</feature>
<dbReference type="Gene3D" id="3.30.70.330">
    <property type="match status" value="2"/>
</dbReference>
<feature type="region of interest" description="Disordered" evidence="7">
    <location>
        <begin position="17"/>
        <end position="191"/>
    </location>
</feature>
<feature type="compositionally biased region" description="Polar residues" evidence="7">
    <location>
        <begin position="67"/>
        <end position="76"/>
    </location>
</feature>
<dbReference type="GO" id="GO:0000900">
    <property type="term" value="F:mRNA regulatory element binding translation repressor activity"/>
    <property type="evidence" value="ECO:0007669"/>
    <property type="project" value="TreeGrafter"/>
</dbReference>
<accession>A0A672N579</accession>
<dbReference type="Pfam" id="PF16366">
    <property type="entry name" value="CEBP_ZZ"/>
    <property type="match status" value="1"/>
</dbReference>
<dbReference type="GO" id="GO:0043005">
    <property type="term" value="C:neuron projection"/>
    <property type="evidence" value="ECO:0007669"/>
    <property type="project" value="TreeGrafter"/>
</dbReference>
<proteinExistence type="inferred from homology"/>
<feature type="compositionally biased region" description="Low complexity" evidence="7">
    <location>
        <begin position="101"/>
        <end position="115"/>
    </location>
</feature>
<dbReference type="GO" id="GO:0008135">
    <property type="term" value="F:translation factor activity, RNA binding"/>
    <property type="evidence" value="ECO:0007669"/>
    <property type="project" value="TreeGrafter"/>
</dbReference>
<dbReference type="GO" id="GO:0005737">
    <property type="term" value="C:cytoplasm"/>
    <property type="evidence" value="ECO:0007669"/>
    <property type="project" value="UniProtKB-SubCell"/>
</dbReference>
<dbReference type="InterPro" id="IPR032296">
    <property type="entry name" value="CEBP_ZZ"/>
</dbReference>
<reference evidence="9" key="2">
    <citation type="submission" date="2025-09" db="UniProtKB">
        <authorList>
            <consortium name="Ensembl"/>
        </authorList>
    </citation>
    <scope>IDENTIFICATION</scope>
</reference>
<feature type="domain" description="RRM" evidence="8">
    <location>
        <begin position="553"/>
        <end position="631"/>
    </location>
</feature>
<name>A0A672N579_SINGR</name>
<evidence type="ECO:0000259" key="8">
    <source>
        <dbReference type="PROSITE" id="PS50102"/>
    </source>
</evidence>
<evidence type="ECO:0000256" key="5">
    <source>
        <dbReference type="ARBA" id="ARBA00022884"/>
    </source>
</evidence>
<keyword evidence="10" id="KW-1185">Reference proteome</keyword>
<protein>
    <submittedName>
        <fullName evidence="9">Cytoplasmic polyadenylation element binding protein 2</fullName>
    </submittedName>
</protein>